<feature type="region of interest" description="Disordered" evidence="1">
    <location>
        <begin position="1"/>
        <end position="88"/>
    </location>
</feature>
<dbReference type="EMBL" id="GU291806">
    <property type="protein sequence ID" value="ADQ38273.1"/>
    <property type="molecule type" value="Genomic_DNA"/>
</dbReference>
<sequence>MWDEVRRRHAGLPQHRHPWRPHPPLPGLRGRIRQRSCRGRADRACRGRGASPRRRWASAPHRRGAGGHHRLVRRGFHQPHEAPRHRAG</sequence>
<dbReference type="AlphaFoldDB" id="E5DG80"/>
<feature type="non-terminal residue" evidence="2">
    <location>
        <position position="88"/>
    </location>
</feature>
<feature type="compositionally biased region" description="Basic residues" evidence="1">
    <location>
        <begin position="7"/>
        <end position="20"/>
    </location>
</feature>
<proteinExistence type="predicted"/>
<evidence type="ECO:0000313" key="2">
    <source>
        <dbReference type="EMBL" id="ADQ38273.1"/>
    </source>
</evidence>
<gene>
    <name evidence="2" type="primary">nifX-nifB</name>
</gene>
<feature type="compositionally biased region" description="Basic and acidic residues" evidence="1">
    <location>
        <begin position="78"/>
        <end position="88"/>
    </location>
</feature>
<feature type="compositionally biased region" description="Basic residues" evidence="1">
    <location>
        <begin position="51"/>
        <end position="77"/>
    </location>
</feature>
<accession>E5DG80</accession>
<reference evidence="2" key="1">
    <citation type="journal article" date="2011" name="Mol. Plant Microbe Interact.">
        <title>The Pseudomonas secondary metabolite 2,4-diacetylphloroglucinol is a signal inducing rhizoplane expression of Azospirillum genes involved in plant-growth promotion.</title>
        <authorList>
            <person name="Combes-Meynet E."/>
            <person name="Pothier J.F."/>
            <person name="Moenne-Loccoz Y."/>
            <person name="Prigent-Combaret C."/>
        </authorList>
    </citation>
    <scope>NUCLEOTIDE SEQUENCE</scope>
    <source>
        <strain evidence="2">Sp245</strain>
    </source>
</reference>
<name>E5DG80_9PROT</name>
<evidence type="ECO:0000256" key="1">
    <source>
        <dbReference type="SAM" id="MobiDB-lite"/>
    </source>
</evidence>
<protein>
    <submittedName>
        <fullName evidence="2">Nitrogen fixation-related protein</fullName>
    </submittedName>
</protein>
<organism evidence="2">
    <name type="scientific">Azospirillum baldaniorum</name>
    <dbReference type="NCBI Taxonomy" id="1064539"/>
    <lineage>
        <taxon>Bacteria</taxon>
        <taxon>Pseudomonadati</taxon>
        <taxon>Pseudomonadota</taxon>
        <taxon>Alphaproteobacteria</taxon>
        <taxon>Rhodospirillales</taxon>
        <taxon>Azospirillaceae</taxon>
        <taxon>Azospirillum</taxon>
    </lineage>
</organism>